<sequence>MADAAAFFMVKIKLNLANANVRSYNVTREQMIEVILMQTSRVIIDLQQQNLSLYLNGFGVLELRQQAGQSSDLRDAMNYYYNRSKFPQFIGQYLPQVTLIEINRWQSQLDQQVQQIQTLTKGIV</sequence>
<evidence type="ECO:0000313" key="2">
    <source>
        <dbReference type="Proteomes" id="UP000002707"/>
    </source>
</evidence>
<dbReference type="AlphaFoldDB" id="Q38WG6"/>
<keyword evidence="2" id="KW-1185">Reference proteome</keyword>
<dbReference type="STRING" id="314315.LCA_1164"/>
<proteinExistence type="predicted"/>
<dbReference type="HOGENOM" id="CLU_2001001_0_0_9"/>
<evidence type="ECO:0000313" key="1">
    <source>
        <dbReference type="EMBL" id="CAI55466.1"/>
    </source>
</evidence>
<protein>
    <submittedName>
        <fullName evidence="1">Uncharacterized protein</fullName>
    </submittedName>
</protein>
<gene>
    <name evidence="1" type="ordered locus">LCA_1164</name>
</gene>
<dbReference type="EMBL" id="CR936503">
    <property type="protein sequence ID" value="CAI55466.1"/>
    <property type="molecule type" value="Genomic_DNA"/>
</dbReference>
<reference evidence="2" key="1">
    <citation type="journal article" date="2005" name="Nat. Biotechnol.">
        <title>The complete genome sequence of the meat-borne lactic acid bacterium Lactobacillus sakei 23K.</title>
        <authorList>
            <person name="Chaillou S."/>
            <person name="Champomier-Verges M.-C."/>
            <person name="Cornet M."/>
            <person name="Crutz-Le Coq A.-M."/>
            <person name="Dudez A.-M."/>
            <person name="Martin V."/>
            <person name="Beaufils S."/>
            <person name="Darbon-Rongere E."/>
            <person name="Bossy R."/>
            <person name="Loux V."/>
            <person name="Zagorec M."/>
        </authorList>
    </citation>
    <scope>NUCLEOTIDE SEQUENCE [LARGE SCALE GENOMIC DNA]</scope>
    <source>
        <strain evidence="2">23K</strain>
    </source>
</reference>
<name>Q38WG6_LATSS</name>
<dbReference type="eggNOG" id="ENOG5030BH0">
    <property type="taxonomic scope" value="Bacteria"/>
</dbReference>
<dbReference type="Proteomes" id="UP000002707">
    <property type="component" value="Chromosome"/>
</dbReference>
<dbReference type="KEGG" id="lsa:LCA_1164"/>
<organism evidence="1 2">
    <name type="scientific">Latilactobacillus sakei subsp. sakei (strain 23K)</name>
    <name type="common">Lactobacillus sakei subsp. sakei</name>
    <dbReference type="NCBI Taxonomy" id="314315"/>
    <lineage>
        <taxon>Bacteria</taxon>
        <taxon>Bacillati</taxon>
        <taxon>Bacillota</taxon>
        <taxon>Bacilli</taxon>
        <taxon>Lactobacillales</taxon>
        <taxon>Lactobacillaceae</taxon>
        <taxon>Latilactobacillus</taxon>
    </lineage>
</organism>
<accession>Q38WG6</accession>